<dbReference type="SUPFAM" id="SSF53720">
    <property type="entry name" value="ALDH-like"/>
    <property type="match status" value="1"/>
</dbReference>
<reference evidence="2 3" key="1">
    <citation type="submission" date="2015-01" db="EMBL/GenBank/DDBJ databases">
        <title>The Genome Sequence of Rhinocladiella mackenzie CBS 650.93.</title>
        <authorList>
            <consortium name="The Broad Institute Genomics Platform"/>
            <person name="Cuomo C."/>
            <person name="de Hoog S."/>
            <person name="Gorbushina A."/>
            <person name="Stielow B."/>
            <person name="Teixiera M."/>
            <person name="Abouelleil A."/>
            <person name="Chapman S.B."/>
            <person name="Priest M."/>
            <person name="Young S.K."/>
            <person name="Wortman J."/>
            <person name="Nusbaum C."/>
            <person name="Birren B."/>
        </authorList>
    </citation>
    <scope>NUCLEOTIDE SEQUENCE [LARGE SCALE GENOMIC DNA]</scope>
    <source>
        <strain evidence="2 3">CBS 650.93</strain>
    </source>
</reference>
<dbReference type="STRING" id="1442369.A0A0D2G3L5"/>
<dbReference type="PANTHER" id="PTHR37489">
    <property type="entry name" value="DUF3500 DOMAIN-CONTAINING PROTEIN"/>
    <property type="match status" value="1"/>
</dbReference>
<proteinExistence type="predicted"/>
<dbReference type="RefSeq" id="XP_013276323.1">
    <property type="nucleotide sequence ID" value="XM_013420869.1"/>
</dbReference>
<evidence type="ECO:0000313" key="3">
    <source>
        <dbReference type="Proteomes" id="UP000053617"/>
    </source>
</evidence>
<feature type="domain" description="Aldehyde dehydrogenase" evidence="1">
    <location>
        <begin position="102"/>
        <end position="158"/>
    </location>
</feature>
<dbReference type="GeneID" id="25288337"/>
<dbReference type="HOGENOM" id="CLU_033093_2_1_1"/>
<gene>
    <name evidence="2" type="ORF">Z518_00266</name>
</gene>
<dbReference type="EMBL" id="KN847475">
    <property type="protein sequence ID" value="KIX09187.1"/>
    <property type="molecule type" value="Genomic_DNA"/>
</dbReference>
<dbReference type="InterPro" id="IPR021889">
    <property type="entry name" value="DUF3500"/>
</dbReference>
<keyword evidence="3" id="KW-1185">Reference proteome</keyword>
<dbReference type="InterPro" id="IPR015590">
    <property type="entry name" value="Aldehyde_DH_dom"/>
</dbReference>
<dbReference type="AlphaFoldDB" id="A0A0D2G3L5"/>
<feature type="domain" description="Aldehyde dehydrogenase" evidence="1">
    <location>
        <begin position="11"/>
        <end position="100"/>
    </location>
</feature>
<dbReference type="Pfam" id="PF00171">
    <property type="entry name" value="Aldedh"/>
    <property type="match status" value="2"/>
</dbReference>
<dbReference type="PANTHER" id="PTHR37489:SF1">
    <property type="entry name" value="DUF3500 DOMAIN-CONTAINING PROTEIN"/>
    <property type="match status" value="1"/>
</dbReference>
<evidence type="ECO:0000313" key="2">
    <source>
        <dbReference type="EMBL" id="KIX09187.1"/>
    </source>
</evidence>
<dbReference type="VEuPathDB" id="FungiDB:Z518_00266"/>
<dbReference type="InterPro" id="IPR016163">
    <property type="entry name" value="Ald_DH_C"/>
</dbReference>
<dbReference type="InterPro" id="IPR016162">
    <property type="entry name" value="Ald_DH_N"/>
</dbReference>
<dbReference type="Proteomes" id="UP000053617">
    <property type="component" value="Unassembled WGS sequence"/>
</dbReference>
<evidence type="ECO:0000259" key="1">
    <source>
        <dbReference type="Pfam" id="PF00171"/>
    </source>
</evidence>
<dbReference type="GO" id="GO:0016620">
    <property type="term" value="F:oxidoreductase activity, acting on the aldehyde or oxo group of donors, NAD or NADP as acceptor"/>
    <property type="evidence" value="ECO:0007669"/>
    <property type="project" value="InterPro"/>
</dbReference>
<dbReference type="InterPro" id="IPR016161">
    <property type="entry name" value="Ald_DH/histidinol_DH"/>
</dbReference>
<dbReference type="Gene3D" id="3.40.309.10">
    <property type="entry name" value="Aldehyde Dehydrogenase, Chain A, domain 2"/>
    <property type="match status" value="1"/>
</dbReference>
<accession>A0A0D2G3L5</accession>
<dbReference type="Gene3D" id="3.40.605.10">
    <property type="entry name" value="Aldehyde Dehydrogenase, Chain A, domain 1"/>
    <property type="match status" value="2"/>
</dbReference>
<organism evidence="2 3">
    <name type="scientific">Rhinocladiella mackenziei CBS 650.93</name>
    <dbReference type="NCBI Taxonomy" id="1442369"/>
    <lineage>
        <taxon>Eukaryota</taxon>
        <taxon>Fungi</taxon>
        <taxon>Dikarya</taxon>
        <taxon>Ascomycota</taxon>
        <taxon>Pezizomycotina</taxon>
        <taxon>Eurotiomycetes</taxon>
        <taxon>Chaetothyriomycetidae</taxon>
        <taxon>Chaetothyriales</taxon>
        <taxon>Herpotrichiellaceae</taxon>
        <taxon>Rhinocladiella</taxon>
    </lineage>
</organism>
<name>A0A0D2G3L5_9EURO</name>
<sequence length="587" mass="66375">MEHFHKSPDSEVLANVETLFISISVTTFLYMDIPHLAAFYRHYAGPADKIEGESFSIDDDMYKIVQHEPLRVYTGTASWNGSFLYVDWKIVLAFTGGNAIGIANISITGSAVSGIKVHENAVESNLKQMTFVLGGKSPAIVFKDADLDRALERRVEHDVTMPAQAGTSARPSFRDYLPKPDFPRLKHLSSCDAHTWGDLRIKEPFVADWMSLANGLISAPYQGITTDGVVQKGLFKLAGVNDDHGAPVQAMIDAVNNILLCASEQERRLICHDLDALQWRQWMNPEIYVFKNGVRLEEISDALAEKIHALMRASLSPSGYQRAIGCMKVNAFLGRLVNGRGVLNRDSYNFVLYGEMPPRRDRPWGWQLYGHHLCLNCTVLNTQMVLSPVFMGAEPNVIDDGGSDDGLLLFDTQEARGLALMQSLPQDLQCRIRVYDNLEDPNMPEWRFHRADQRHLGGAFQDNRVIPYEGVPVVEFPTWAQSAVENIIRISLDILPEKSLDQRMREILQHWSKTFFSWIGSFSDVDAFYYKIHSPVIMIEFDHHTGLFLTNKEALPFHIHTLIRTPNGNDYGKEYIRQYNEQAASRA</sequence>
<protein>
    <recommendedName>
        <fullName evidence="1">Aldehyde dehydrogenase domain-containing protein</fullName>
    </recommendedName>
</protein>
<dbReference type="OrthoDB" id="4539697at2759"/>
<dbReference type="Pfam" id="PF12006">
    <property type="entry name" value="DUF3500"/>
    <property type="match status" value="1"/>
</dbReference>